<name>A0A0F9U6S4_9ZZZZ</name>
<evidence type="ECO:0008006" key="2">
    <source>
        <dbReference type="Google" id="ProtNLM"/>
    </source>
</evidence>
<dbReference type="Gene3D" id="3.40.50.150">
    <property type="entry name" value="Vaccinia Virus protein VP39"/>
    <property type="match status" value="1"/>
</dbReference>
<proteinExistence type="predicted"/>
<comment type="caution">
    <text evidence="1">The sequence shown here is derived from an EMBL/GenBank/DDBJ whole genome shotgun (WGS) entry which is preliminary data.</text>
</comment>
<dbReference type="AlphaFoldDB" id="A0A0F9U6S4"/>
<dbReference type="InterPro" id="IPR029063">
    <property type="entry name" value="SAM-dependent_MTases_sf"/>
</dbReference>
<gene>
    <name evidence="1" type="ORF">LCGC14_0643790</name>
</gene>
<organism evidence="1">
    <name type="scientific">marine sediment metagenome</name>
    <dbReference type="NCBI Taxonomy" id="412755"/>
    <lineage>
        <taxon>unclassified sequences</taxon>
        <taxon>metagenomes</taxon>
        <taxon>ecological metagenomes</taxon>
    </lineage>
</organism>
<evidence type="ECO:0000313" key="1">
    <source>
        <dbReference type="EMBL" id="KKN49348.1"/>
    </source>
</evidence>
<reference evidence="1" key="1">
    <citation type="journal article" date="2015" name="Nature">
        <title>Complex archaea that bridge the gap between prokaryotes and eukaryotes.</title>
        <authorList>
            <person name="Spang A."/>
            <person name="Saw J.H."/>
            <person name="Jorgensen S.L."/>
            <person name="Zaremba-Niedzwiedzka K."/>
            <person name="Martijn J."/>
            <person name="Lind A.E."/>
            <person name="van Eijk R."/>
            <person name="Schleper C."/>
            <person name="Guy L."/>
            <person name="Ettema T.J."/>
        </authorList>
    </citation>
    <scope>NUCLEOTIDE SEQUENCE</scope>
</reference>
<sequence>MIYPLEFGIKTLGDAAFDIITEAHICNMVREEFGKRILFGTAIATSEMKEDLTVLVCNENQFRGYLKDITNAVEIGTKFGISSLLLAHYAYHLTTIDIIPRTEPVRIWNCFGVSHKITYGVVKDDDEKKQYLKSLDFDFAFVDGDHSYKGVKFDFECVKKCGKVLFHDYDHNKPVKEGVVRFIDELPDKKVIKEPPFAYWRRDG</sequence>
<dbReference type="Pfam" id="PF13578">
    <property type="entry name" value="Methyltransf_24"/>
    <property type="match status" value="1"/>
</dbReference>
<protein>
    <recommendedName>
        <fullName evidence="2">Class I SAM-dependent methyltransferase</fullName>
    </recommendedName>
</protein>
<dbReference type="SUPFAM" id="SSF53335">
    <property type="entry name" value="S-adenosyl-L-methionine-dependent methyltransferases"/>
    <property type="match status" value="1"/>
</dbReference>
<dbReference type="EMBL" id="LAZR01001172">
    <property type="protein sequence ID" value="KKN49348.1"/>
    <property type="molecule type" value="Genomic_DNA"/>
</dbReference>
<accession>A0A0F9U6S4</accession>